<comment type="caution">
    <text evidence="1">The sequence shown here is derived from an EMBL/GenBank/DDBJ whole genome shotgun (WGS) entry which is preliminary data.</text>
</comment>
<dbReference type="EMBL" id="RCHU02000001">
    <property type="protein sequence ID" value="KAL3609833.1"/>
    <property type="molecule type" value="Genomic_DNA"/>
</dbReference>
<accession>A0ACC4CX20</accession>
<reference evidence="1 2" key="1">
    <citation type="journal article" date="2024" name="Plant Biotechnol. J.">
        <title>Genome and CRISPR/Cas9 system of a widespread forest tree (Populus alba) in the world.</title>
        <authorList>
            <person name="Liu Y.J."/>
            <person name="Jiang P.F."/>
            <person name="Han X.M."/>
            <person name="Li X.Y."/>
            <person name="Wang H.M."/>
            <person name="Wang Y.J."/>
            <person name="Wang X.X."/>
            <person name="Zeng Q.Y."/>
        </authorList>
    </citation>
    <scope>NUCLEOTIDE SEQUENCE [LARGE SCALE GENOMIC DNA]</scope>
    <source>
        <strain evidence="2">cv. PAL-ZL1</strain>
    </source>
</reference>
<evidence type="ECO:0000313" key="2">
    <source>
        <dbReference type="Proteomes" id="UP000309997"/>
    </source>
</evidence>
<protein>
    <submittedName>
        <fullName evidence="1">Uncharacterized protein</fullName>
    </submittedName>
</protein>
<keyword evidence="2" id="KW-1185">Reference proteome</keyword>
<gene>
    <name evidence="1" type="ORF">D5086_000853</name>
</gene>
<evidence type="ECO:0000313" key="1">
    <source>
        <dbReference type="EMBL" id="KAL3609833.1"/>
    </source>
</evidence>
<organism evidence="1 2">
    <name type="scientific">Populus alba</name>
    <name type="common">White poplar</name>
    <dbReference type="NCBI Taxonomy" id="43335"/>
    <lineage>
        <taxon>Eukaryota</taxon>
        <taxon>Viridiplantae</taxon>
        <taxon>Streptophyta</taxon>
        <taxon>Embryophyta</taxon>
        <taxon>Tracheophyta</taxon>
        <taxon>Spermatophyta</taxon>
        <taxon>Magnoliopsida</taxon>
        <taxon>eudicotyledons</taxon>
        <taxon>Gunneridae</taxon>
        <taxon>Pentapetalae</taxon>
        <taxon>rosids</taxon>
        <taxon>fabids</taxon>
        <taxon>Malpighiales</taxon>
        <taxon>Salicaceae</taxon>
        <taxon>Saliceae</taxon>
        <taxon>Populus</taxon>
    </lineage>
</organism>
<name>A0ACC4CX20_POPAL</name>
<dbReference type="Proteomes" id="UP000309997">
    <property type="component" value="Unassembled WGS sequence"/>
</dbReference>
<proteinExistence type="predicted"/>
<sequence>MSQNDRSWHEKQPLDFEKSKEAPRKSSYVRGQDNEYPHIVVGGEEQKLLLSSTLSQEFSSMRFQKRVLTPVEAKVIKQEFPFLKSFSSEIGTNHLRNLLQFKSKTQEANVVERELVKSSAPHALLPLTKKQLQLDQNPKIPCVYP</sequence>